<evidence type="ECO:0000313" key="2">
    <source>
        <dbReference type="Proteomes" id="UP001396334"/>
    </source>
</evidence>
<sequence length="303" mass="34918">MSSSSIQKLQCNVPLIGSREIPTIDVPSSMLRFKSLRYLKMSHCKSLKVLSELPPYLRYLNAHDCTSLEKVSFACQNQHLYEFHSFDGEYDFFMVFSNCLSLNQDSVDNIEANVMIKIGSLAEIWKWASKNDYGPDRLFCCFAGNKISANRFEYQSVKSSLTLQIAPEGHNRKRFLVFSICLVADLRHCHGKANLQCLCEYQLTAAGSGGYEKFKTEWFWSEPDYELEPTYMGDHVFILFNRDMVKKDKDYEVASFKFSVNNLSYSVNGTRSDHIRVEKCGVHVSYVDEESSPNPQHKMHRHT</sequence>
<organism evidence="1 2">
    <name type="scientific">Hibiscus sabdariffa</name>
    <name type="common">roselle</name>
    <dbReference type="NCBI Taxonomy" id="183260"/>
    <lineage>
        <taxon>Eukaryota</taxon>
        <taxon>Viridiplantae</taxon>
        <taxon>Streptophyta</taxon>
        <taxon>Embryophyta</taxon>
        <taxon>Tracheophyta</taxon>
        <taxon>Spermatophyta</taxon>
        <taxon>Magnoliopsida</taxon>
        <taxon>eudicotyledons</taxon>
        <taxon>Gunneridae</taxon>
        <taxon>Pentapetalae</taxon>
        <taxon>rosids</taxon>
        <taxon>malvids</taxon>
        <taxon>Malvales</taxon>
        <taxon>Malvaceae</taxon>
        <taxon>Malvoideae</taxon>
        <taxon>Hibiscus</taxon>
    </lineage>
</organism>
<name>A0ABR2QG35_9ROSI</name>
<dbReference type="InterPro" id="IPR032675">
    <property type="entry name" value="LRR_dom_sf"/>
</dbReference>
<keyword evidence="2" id="KW-1185">Reference proteome</keyword>
<reference evidence="1 2" key="1">
    <citation type="journal article" date="2024" name="G3 (Bethesda)">
        <title>Genome assembly of Hibiscus sabdariffa L. provides insights into metabolisms of medicinal natural products.</title>
        <authorList>
            <person name="Kim T."/>
        </authorList>
    </citation>
    <scope>NUCLEOTIDE SEQUENCE [LARGE SCALE GENOMIC DNA]</scope>
    <source>
        <strain evidence="1">TK-2024</strain>
        <tissue evidence="1">Old leaves</tissue>
    </source>
</reference>
<proteinExistence type="predicted"/>
<gene>
    <name evidence="1" type="ORF">V6N11_070782</name>
</gene>
<accession>A0ABR2QG35</accession>
<protein>
    <submittedName>
        <fullName evidence="1">Uncharacterized protein</fullName>
    </submittedName>
</protein>
<evidence type="ECO:0000313" key="1">
    <source>
        <dbReference type="EMBL" id="KAK8999623.1"/>
    </source>
</evidence>
<dbReference type="EMBL" id="JBBPBN010000040">
    <property type="protein sequence ID" value="KAK8999623.1"/>
    <property type="molecule type" value="Genomic_DNA"/>
</dbReference>
<dbReference type="Proteomes" id="UP001396334">
    <property type="component" value="Unassembled WGS sequence"/>
</dbReference>
<comment type="caution">
    <text evidence="1">The sequence shown here is derived from an EMBL/GenBank/DDBJ whole genome shotgun (WGS) entry which is preliminary data.</text>
</comment>
<dbReference type="Gene3D" id="3.80.10.10">
    <property type="entry name" value="Ribonuclease Inhibitor"/>
    <property type="match status" value="1"/>
</dbReference>